<dbReference type="EMBL" id="JANBUL010000082">
    <property type="protein sequence ID" value="KAJ2782113.1"/>
    <property type="molecule type" value="Genomic_DNA"/>
</dbReference>
<protein>
    <submittedName>
        <fullName evidence="2">Uncharacterized protein</fullName>
    </submittedName>
</protein>
<evidence type="ECO:0000256" key="1">
    <source>
        <dbReference type="SAM" id="SignalP"/>
    </source>
</evidence>
<reference evidence="2" key="1">
    <citation type="submission" date="2022-07" db="EMBL/GenBank/DDBJ databases">
        <title>Phylogenomic reconstructions and comparative analyses of Kickxellomycotina fungi.</title>
        <authorList>
            <person name="Reynolds N.K."/>
            <person name="Stajich J.E."/>
            <person name="Barry K."/>
            <person name="Grigoriev I.V."/>
            <person name="Crous P."/>
            <person name="Smith M.E."/>
        </authorList>
    </citation>
    <scope>NUCLEOTIDE SEQUENCE</scope>
    <source>
        <strain evidence="2">NBRC 105414</strain>
    </source>
</reference>
<proteinExistence type="predicted"/>
<comment type="caution">
    <text evidence="2">The sequence shown here is derived from an EMBL/GenBank/DDBJ whole genome shotgun (WGS) entry which is preliminary data.</text>
</comment>
<sequence length="181" mass="18252">MKLLAVLSAIAAVAVAQQVGSSGGSTFSEGENAVSNSNVNNDQQFQNSVVSAGEKGGNVFHGLDGNAFADSISNMGLADGNFVNPAQTSVSGNSGPTANGGSNFLGNAINGGFGFGPHRKRDAVFNNFGPAPAWGYPGAAPAFAPVYAIPVYAHPARYAPVPVAGHINHNVQSAAIVQNQV</sequence>
<evidence type="ECO:0000313" key="2">
    <source>
        <dbReference type="EMBL" id="KAJ2782113.1"/>
    </source>
</evidence>
<evidence type="ECO:0000313" key="3">
    <source>
        <dbReference type="Proteomes" id="UP001140217"/>
    </source>
</evidence>
<dbReference type="Proteomes" id="UP001140217">
    <property type="component" value="Unassembled WGS sequence"/>
</dbReference>
<gene>
    <name evidence="2" type="ORF">H4R18_002481</name>
</gene>
<organism evidence="2 3">
    <name type="scientific">Coemansia javaensis</name>
    <dbReference type="NCBI Taxonomy" id="2761396"/>
    <lineage>
        <taxon>Eukaryota</taxon>
        <taxon>Fungi</taxon>
        <taxon>Fungi incertae sedis</taxon>
        <taxon>Zoopagomycota</taxon>
        <taxon>Kickxellomycotina</taxon>
        <taxon>Kickxellomycetes</taxon>
        <taxon>Kickxellales</taxon>
        <taxon>Kickxellaceae</taxon>
        <taxon>Coemansia</taxon>
    </lineage>
</organism>
<accession>A0A9W8HIB6</accession>
<dbReference type="AlphaFoldDB" id="A0A9W8HIB6"/>
<name>A0A9W8HIB6_9FUNG</name>
<keyword evidence="3" id="KW-1185">Reference proteome</keyword>
<feature type="chain" id="PRO_5040967221" evidence="1">
    <location>
        <begin position="17"/>
        <end position="181"/>
    </location>
</feature>
<keyword evidence="1" id="KW-0732">Signal</keyword>
<dbReference type="OrthoDB" id="5567786at2759"/>
<feature type="signal peptide" evidence="1">
    <location>
        <begin position="1"/>
        <end position="16"/>
    </location>
</feature>